<accession>F8NWL4</accession>
<dbReference type="AlphaFoldDB" id="F8NWL4"/>
<dbReference type="InterPro" id="IPR011051">
    <property type="entry name" value="RmlC_Cupin_sf"/>
</dbReference>
<feature type="binding site" evidence="3">
    <location>
        <position position="337"/>
    </location>
    <ligand>
        <name>Mn(2+)</name>
        <dbReference type="ChEBI" id="CHEBI:29035"/>
        <label>2</label>
    </ligand>
</feature>
<dbReference type="RefSeq" id="XP_007319084.1">
    <property type="nucleotide sequence ID" value="XM_007319022.1"/>
</dbReference>
<feature type="domain" description="Cupin type-1" evidence="6">
    <location>
        <begin position="290"/>
        <end position="431"/>
    </location>
</feature>
<feature type="chain" id="PRO_5003376354" evidence="5">
    <location>
        <begin position="28"/>
        <end position="444"/>
    </location>
</feature>
<dbReference type="HOGENOM" id="CLU_030515_2_0_1"/>
<dbReference type="CDD" id="cd20305">
    <property type="entry name" value="cupin_OxDC_C"/>
    <property type="match status" value="1"/>
</dbReference>
<dbReference type="InterPro" id="IPR051610">
    <property type="entry name" value="GPI/OXD"/>
</dbReference>
<feature type="compositionally biased region" description="Low complexity" evidence="4">
    <location>
        <begin position="30"/>
        <end position="41"/>
    </location>
</feature>
<gene>
    <name evidence="7" type="ORF">SERLADRAFT_491417</name>
</gene>
<evidence type="ECO:0000256" key="1">
    <source>
        <dbReference type="ARBA" id="ARBA00022723"/>
    </source>
</evidence>
<dbReference type="PANTHER" id="PTHR35848">
    <property type="entry name" value="OXALATE-BINDING PROTEIN"/>
    <property type="match status" value="1"/>
</dbReference>
<feature type="signal peptide" evidence="5">
    <location>
        <begin position="1"/>
        <end position="27"/>
    </location>
</feature>
<dbReference type="PANTHER" id="PTHR35848:SF9">
    <property type="entry name" value="SLL1358 PROTEIN"/>
    <property type="match status" value="1"/>
</dbReference>
<dbReference type="Proteomes" id="UP000008064">
    <property type="component" value="Unassembled WGS sequence"/>
</dbReference>
<feature type="binding site" evidence="3">
    <location>
        <position position="157"/>
    </location>
    <ligand>
        <name>Mn(2+)</name>
        <dbReference type="ChEBI" id="CHEBI:29035"/>
        <label>1</label>
    </ligand>
</feature>
<dbReference type="CDD" id="cd20304">
    <property type="entry name" value="cupin_OxDC_N"/>
    <property type="match status" value="1"/>
</dbReference>
<keyword evidence="1 3" id="KW-0479">Metal-binding</keyword>
<dbReference type="Pfam" id="PF00190">
    <property type="entry name" value="Cupin_1"/>
    <property type="match status" value="2"/>
</dbReference>
<dbReference type="SUPFAM" id="SSF51182">
    <property type="entry name" value="RmlC-like cupins"/>
    <property type="match status" value="1"/>
</dbReference>
<sequence>MLSLELKLGRILLYSLTLAVIVSGAPADTHATTDATVSSSAEPSTPTDPFASDDANPILWSPDSHTIPEAVRGPYGGSVLRPQNVAIDKENADMLAPPTTDHGDMPNAKWPIGLSHNRLQTGGWARQQNIQSMPIATQIAGVNMRLDAGAVRELHWHGTAEWGYIMKGSVQITSINQNGQNFLSTIGPGDVWYFPAGMPHSIQATNESVDGAEFILVFDDGSFSEDSTFLLTDWLSHVPKEVLAKNFQVPMSAFDRIPSEELYIYPAASSPDEKQLPVSAGGTIPDSYTYPFSKTSFTPLSGGSFKILDSSTFPASKTIAAAEVIVEPGAMRELHWHPTQDEWSFFLEGTGRMTIYAAQSNARTFDFKAGDIGYVPASNGHYIENTGNTTLRFLEVFRSDRYQDIGLQQWLALIPAQLVQEHLGLSAETLAHLNKTKQTVVGPV</sequence>
<evidence type="ECO:0000256" key="2">
    <source>
        <dbReference type="PIRSR" id="PIRSR617774-1"/>
    </source>
</evidence>
<dbReference type="GeneID" id="18821669"/>
<feature type="binding site" evidence="3">
    <location>
        <position position="381"/>
    </location>
    <ligand>
        <name>Mn(2+)</name>
        <dbReference type="ChEBI" id="CHEBI:29035"/>
        <label>2</label>
    </ligand>
</feature>
<feature type="binding site" evidence="3">
    <location>
        <position position="335"/>
    </location>
    <ligand>
        <name>Mn(2+)</name>
        <dbReference type="ChEBI" id="CHEBI:29035"/>
        <label>2</label>
    </ligand>
</feature>
<dbReference type="GO" id="GO:0046872">
    <property type="term" value="F:metal ion binding"/>
    <property type="evidence" value="ECO:0007669"/>
    <property type="project" value="UniProtKB-KW"/>
</dbReference>
<feature type="binding site" evidence="3">
    <location>
        <position position="161"/>
    </location>
    <ligand>
        <name>Mn(2+)</name>
        <dbReference type="ChEBI" id="CHEBI:29035"/>
        <label>1</label>
    </ligand>
</feature>
<dbReference type="EMBL" id="GL945434">
    <property type="protein sequence ID" value="EGO25065.1"/>
    <property type="molecule type" value="Genomic_DNA"/>
</dbReference>
<organism>
    <name type="scientific">Serpula lacrymans var. lacrymans (strain S7.9)</name>
    <name type="common">Dry rot fungus</name>
    <dbReference type="NCBI Taxonomy" id="578457"/>
    <lineage>
        <taxon>Eukaryota</taxon>
        <taxon>Fungi</taxon>
        <taxon>Dikarya</taxon>
        <taxon>Basidiomycota</taxon>
        <taxon>Agaricomycotina</taxon>
        <taxon>Agaricomycetes</taxon>
        <taxon>Agaricomycetidae</taxon>
        <taxon>Boletales</taxon>
        <taxon>Coniophorineae</taxon>
        <taxon>Serpulaceae</taxon>
        <taxon>Serpula</taxon>
    </lineage>
</organism>
<dbReference type="InterPro" id="IPR014710">
    <property type="entry name" value="RmlC-like_jellyroll"/>
</dbReference>
<dbReference type="OrthoDB" id="10263073at2759"/>
<dbReference type="Gene3D" id="2.60.120.10">
    <property type="entry name" value="Jelly Rolls"/>
    <property type="match status" value="2"/>
</dbReference>
<evidence type="ECO:0000256" key="3">
    <source>
        <dbReference type="PIRSR" id="PIRSR617774-2"/>
    </source>
</evidence>
<dbReference type="InterPro" id="IPR006045">
    <property type="entry name" value="Cupin_1"/>
</dbReference>
<evidence type="ECO:0000259" key="6">
    <source>
        <dbReference type="SMART" id="SM00835"/>
    </source>
</evidence>
<feature type="active site" description="Proton donor" evidence="2">
    <location>
        <position position="395"/>
    </location>
</feature>
<dbReference type="InterPro" id="IPR017774">
    <property type="entry name" value="Bicupin_oxalate_deCO2ase/Oxase"/>
</dbReference>
<comment type="cofactor">
    <cofactor evidence="3">
        <name>Mn(2+)</name>
        <dbReference type="ChEBI" id="CHEBI:29035"/>
    </cofactor>
    <text evidence="3">Binds 2 manganese ions per subunit.</text>
</comment>
<feature type="binding site" evidence="3">
    <location>
        <position position="155"/>
    </location>
    <ligand>
        <name>Mn(2+)</name>
        <dbReference type="ChEBI" id="CHEBI:29035"/>
        <label>1</label>
    </ligand>
</feature>
<keyword evidence="5" id="KW-0732">Signal</keyword>
<feature type="domain" description="Cupin type-1" evidence="6">
    <location>
        <begin position="112"/>
        <end position="255"/>
    </location>
</feature>
<evidence type="ECO:0000313" key="7">
    <source>
        <dbReference type="EMBL" id="EGO25065.1"/>
    </source>
</evidence>
<dbReference type="NCBIfam" id="TIGR03404">
    <property type="entry name" value="bicupin_oxalic"/>
    <property type="match status" value="1"/>
</dbReference>
<reference evidence="7" key="1">
    <citation type="submission" date="2011-04" db="EMBL/GenBank/DDBJ databases">
        <title>Evolution of plant cell wall degrading machinery underlies the functional diversity of forest fungi.</title>
        <authorList>
            <consortium name="US DOE Joint Genome Institute (JGI-PGF)"/>
            <person name="Eastwood D.C."/>
            <person name="Floudas D."/>
            <person name="Binder M."/>
            <person name="Majcherczyk A."/>
            <person name="Schneider P."/>
            <person name="Aerts A."/>
            <person name="Asiegbu F.O."/>
            <person name="Baker S.E."/>
            <person name="Barry K."/>
            <person name="Bendiksby M."/>
            <person name="Blumentritt M."/>
            <person name="Coutinho P.M."/>
            <person name="Cullen D."/>
            <person name="Cullen D."/>
            <person name="Gathman A."/>
            <person name="Goodell B."/>
            <person name="Henrissat B."/>
            <person name="Ihrmark K."/>
            <person name="Kauserud H."/>
            <person name="Kohler A."/>
            <person name="LaButti K."/>
            <person name="Lapidus A."/>
            <person name="Lavin J.L."/>
            <person name="Lee Y.-H."/>
            <person name="Lindquist E."/>
            <person name="Lilly W."/>
            <person name="Lucas S."/>
            <person name="Morin E."/>
            <person name="Murat C."/>
            <person name="Oguiza J.A."/>
            <person name="Park J."/>
            <person name="Pisabarro A.G."/>
            <person name="Riley R."/>
            <person name="Rosling A."/>
            <person name="Salamov A."/>
            <person name="Schmidt O."/>
            <person name="Schmutz J."/>
            <person name="Skrede I."/>
            <person name="Stenlid J."/>
            <person name="Wiebenga A."/>
            <person name="Xie X."/>
            <person name="Kues U."/>
            <person name="Hibbett D.S."/>
            <person name="Hoffmeister D."/>
            <person name="Hogberg N."/>
            <person name="Martin F."/>
            <person name="Grigoriev I.V."/>
            <person name="Watkinson S.C."/>
        </authorList>
    </citation>
    <scope>NUCLEOTIDE SEQUENCE</scope>
    <source>
        <strain evidence="7">S7.9</strain>
    </source>
</reference>
<protein>
    <submittedName>
        <fullName evidence="7">Putative oxalate decarboxylase/oxidase</fullName>
    </submittedName>
</protein>
<dbReference type="SMART" id="SM00835">
    <property type="entry name" value="Cupin_1"/>
    <property type="match status" value="2"/>
</dbReference>
<feature type="binding site" evidence="3">
    <location>
        <position position="200"/>
    </location>
    <ligand>
        <name>Mn(2+)</name>
        <dbReference type="ChEBI" id="CHEBI:29035"/>
        <label>1</label>
    </ligand>
</feature>
<dbReference type="GO" id="GO:0033609">
    <property type="term" value="P:oxalate metabolic process"/>
    <property type="evidence" value="ECO:0007669"/>
    <property type="project" value="InterPro"/>
</dbReference>
<proteinExistence type="predicted"/>
<evidence type="ECO:0000256" key="5">
    <source>
        <dbReference type="SAM" id="SignalP"/>
    </source>
</evidence>
<feature type="region of interest" description="Disordered" evidence="4">
    <location>
        <begin position="30"/>
        <end position="55"/>
    </location>
</feature>
<keyword evidence="3" id="KW-0464">Manganese</keyword>
<dbReference type="KEGG" id="sla:SERLADRAFT_491417"/>
<feature type="binding site" evidence="3">
    <location>
        <position position="342"/>
    </location>
    <ligand>
        <name>Mn(2+)</name>
        <dbReference type="ChEBI" id="CHEBI:29035"/>
        <label>2</label>
    </ligand>
</feature>
<evidence type="ECO:0000256" key="4">
    <source>
        <dbReference type="SAM" id="MobiDB-lite"/>
    </source>
</evidence>
<name>F8NWL4_SERL9</name>